<reference evidence="2" key="1">
    <citation type="journal article" date="2019" name="Int. J. Syst. Evol. Microbiol.">
        <title>The Global Catalogue of Microorganisms (GCM) 10K type strain sequencing project: providing services to taxonomists for standard genome sequencing and annotation.</title>
        <authorList>
            <consortium name="The Broad Institute Genomics Platform"/>
            <consortium name="The Broad Institute Genome Sequencing Center for Infectious Disease"/>
            <person name="Wu L."/>
            <person name="Ma J."/>
        </authorList>
    </citation>
    <scope>NUCLEOTIDE SEQUENCE [LARGE SCALE GENOMIC DNA]</scope>
    <source>
        <strain evidence="2">CGMCC 1.18439</strain>
    </source>
</reference>
<evidence type="ECO:0000313" key="2">
    <source>
        <dbReference type="Proteomes" id="UP000632154"/>
    </source>
</evidence>
<keyword evidence="2" id="KW-1185">Reference proteome</keyword>
<sequence length="165" mass="18671">MEYMQWGTGELWNICPGKGVKRGTGLYSEAHGNTNRAAEIQKNRLSWEAPCRVCISRHHRLAGKVWERWAAGNQAVAPVTLNASKLKPSEQETTCECGVLGWSRSFRAESGHREWGVDSIGCLREYVSAKILVSNDWFTNKHQVGPWREFVMQRVTPFISVVRPA</sequence>
<dbReference type="EMBL" id="BNAL01000035">
    <property type="protein sequence ID" value="GHG09388.1"/>
    <property type="molecule type" value="Genomic_DNA"/>
</dbReference>
<proteinExistence type="predicted"/>
<protein>
    <submittedName>
        <fullName evidence="1">Uncharacterized protein</fullName>
    </submittedName>
</protein>
<name>A0ABQ3K9S4_9DEIO</name>
<comment type="caution">
    <text evidence="1">The sequence shown here is derived from an EMBL/GenBank/DDBJ whole genome shotgun (WGS) entry which is preliminary data.</text>
</comment>
<gene>
    <name evidence="1" type="ORF">GCM10017783_22410</name>
</gene>
<organism evidence="1 2">
    <name type="scientific">Deinococcus piscis</name>
    <dbReference type="NCBI Taxonomy" id="394230"/>
    <lineage>
        <taxon>Bacteria</taxon>
        <taxon>Thermotogati</taxon>
        <taxon>Deinococcota</taxon>
        <taxon>Deinococci</taxon>
        <taxon>Deinococcales</taxon>
        <taxon>Deinococcaceae</taxon>
        <taxon>Deinococcus</taxon>
    </lineage>
</organism>
<accession>A0ABQ3K9S4</accession>
<evidence type="ECO:0000313" key="1">
    <source>
        <dbReference type="EMBL" id="GHG09388.1"/>
    </source>
</evidence>
<dbReference type="Proteomes" id="UP000632154">
    <property type="component" value="Unassembled WGS sequence"/>
</dbReference>